<dbReference type="Proteomes" id="UP001054252">
    <property type="component" value="Unassembled WGS sequence"/>
</dbReference>
<gene>
    <name evidence="2" type="ORF">SLEP1_g41983</name>
</gene>
<accession>A0AAV5L8K7</accession>
<organism evidence="2 3">
    <name type="scientific">Rubroshorea leprosula</name>
    <dbReference type="NCBI Taxonomy" id="152421"/>
    <lineage>
        <taxon>Eukaryota</taxon>
        <taxon>Viridiplantae</taxon>
        <taxon>Streptophyta</taxon>
        <taxon>Embryophyta</taxon>
        <taxon>Tracheophyta</taxon>
        <taxon>Spermatophyta</taxon>
        <taxon>Magnoliopsida</taxon>
        <taxon>eudicotyledons</taxon>
        <taxon>Gunneridae</taxon>
        <taxon>Pentapetalae</taxon>
        <taxon>rosids</taxon>
        <taxon>malvids</taxon>
        <taxon>Malvales</taxon>
        <taxon>Dipterocarpaceae</taxon>
        <taxon>Rubroshorea</taxon>
    </lineage>
</organism>
<dbReference type="PANTHER" id="PTHR36000">
    <property type="entry name" value="DEFECTIVE 1273 PROTEIN, PUTATIVE-RELATED"/>
    <property type="match status" value="1"/>
</dbReference>
<evidence type="ECO:0008006" key="4">
    <source>
        <dbReference type="Google" id="ProtNLM"/>
    </source>
</evidence>
<dbReference type="PANTHER" id="PTHR36000:SF3">
    <property type="entry name" value="EMBRYO DEFECTIVE 1273"/>
    <property type="match status" value="1"/>
</dbReference>
<name>A0AAV5L8K7_9ROSI</name>
<evidence type="ECO:0000256" key="1">
    <source>
        <dbReference type="SAM" id="MobiDB-lite"/>
    </source>
</evidence>
<protein>
    <recommendedName>
        <fullName evidence="4">Embryo defective</fullName>
    </recommendedName>
</protein>
<keyword evidence="3" id="KW-1185">Reference proteome</keyword>
<reference evidence="2 3" key="1">
    <citation type="journal article" date="2021" name="Commun. Biol.">
        <title>The genome of Shorea leprosula (Dipterocarpaceae) highlights the ecological relevance of drought in aseasonal tropical rainforests.</title>
        <authorList>
            <person name="Ng K.K.S."/>
            <person name="Kobayashi M.J."/>
            <person name="Fawcett J.A."/>
            <person name="Hatakeyama M."/>
            <person name="Paape T."/>
            <person name="Ng C.H."/>
            <person name="Ang C.C."/>
            <person name="Tnah L.H."/>
            <person name="Lee C.T."/>
            <person name="Nishiyama T."/>
            <person name="Sese J."/>
            <person name="O'Brien M.J."/>
            <person name="Copetti D."/>
            <person name="Mohd Noor M.I."/>
            <person name="Ong R.C."/>
            <person name="Putra M."/>
            <person name="Sireger I.Z."/>
            <person name="Indrioko S."/>
            <person name="Kosugi Y."/>
            <person name="Izuno A."/>
            <person name="Isagi Y."/>
            <person name="Lee S.L."/>
            <person name="Shimizu K.K."/>
        </authorList>
    </citation>
    <scope>NUCLEOTIDE SEQUENCE [LARGE SCALE GENOMIC DNA]</scope>
    <source>
        <strain evidence="2">214</strain>
    </source>
</reference>
<sequence length="232" mass="26341">MTLLASSVLPSFPKLQVKEFKYQTAHLHGSLSSRVCCQISPLCCMKITTGQFGDMNNMKKKLRIVKERLWESIPDPVKEFPWKKAEDMLLVQLLALGWKAFKWSVMPVFVYSSLSDVVFSISRNQELLIPLGLLLGYLMTDFLKETSREMFQSSEQEKSLSRHLLAIGSFFVVVKFISICFAIKARVLLLHVANGGLMEVLWLWKHLVKEDEGDEGDFSSRQDASSDVAAET</sequence>
<feature type="region of interest" description="Disordered" evidence="1">
    <location>
        <begin position="213"/>
        <end position="232"/>
    </location>
</feature>
<dbReference type="AlphaFoldDB" id="A0AAV5L8K7"/>
<proteinExistence type="predicted"/>
<dbReference type="EMBL" id="BPVZ01000101">
    <property type="protein sequence ID" value="GKV33467.1"/>
    <property type="molecule type" value="Genomic_DNA"/>
</dbReference>
<evidence type="ECO:0000313" key="3">
    <source>
        <dbReference type="Proteomes" id="UP001054252"/>
    </source>
</evidence>
<evidence type="ECO:0000313" key="2">
    <source>
        <dbReference type="EMBL" id="GKV33467.1"/>
    </source>
</evidence>
<comment type="caution">
    <text evidence="2">The sequence shown here is derived from an EMBL/GenBank/DDBJ whole genome shotgun (WGS) entry which is preliminary data.</text>
</comment>